<evidence type="ECO:0000313" key="12">
    <source>
        <dbReference type="EMBL" id="SHN68761.1"/>
    </source>
</evidence>
<keyword evidence="7" id="KW-0627">Porphyrin biosynthesis</keyword>
<dbReference type="EC" id="2.1.1.107" evidence="2"/>
<organism evidence="12 13">
    <name type="scientific">Desulfovibrio litoralis DSM 11393</name>
    <dbReference type="NCBI Taxonomy" id="1121455"/>
    <lineage>
        <taxon>Bacteria</taxon>
        <taxon>Pseudomonadati</taxon>
        <taxon>Thermodesulfobacteriota</taxon>
        <taxon>Desulfovibrionia</taxon>
        <taxon>Desulfovibrionales</taxon>
        <taxon>Desulfovibrionaceae</taxon>
        <taxon>Desulfovibrio</taxon>
    </lineage>
</organism>
<keyword evidence="3" id="KW-0169">Cobalamin biosynthesis</keyword>
<comment type="similarity">
    <text evidence="1">Belongs to the precorrin methyltransferase family.</text>
</comment>
<dbReference type="GO" id="GO:0009236">
    <property type="term" value="P:cobalamin biosynthetic process"/>
    <property type="evidence" value="ECO:0007669"/>
    <property type="project" value="UniProtKB-KW"/>
</dbReference>
<dbReference type="GO" id="GO:0032259">
    <property type="term" value="P:methylation"/>
    <property type="evidence" value="ECO:0007669"/>
    <property type="project" value="UniProtKB-KW"/>
</dbReference>
<evidence type="ECO:0000313" key="13">
    <source>
        <dbReference type="Proteomes" id="UP000186469"/>
    </source>
</evidence>
<dbReference type="STRING" id="1121455.SAMN02745728_01886"/>
<dbReference type="PANTHER" id="PTHR45790">
    <property type="entry name" value="SIROHEME SYNTHASE-RELATED"/>
    <property type="match status" value="1"/>
</dbReference>
<evidence type="ECO:0000256" key="4">
    <source>
        <dbReference type="ARBA" id="ARBA00022603"/>
    </source>
</evidence>
<feature type="domain" description="Tetrapyrrole biosynthesis uroporphyrinogen III synthase" evidence="11">
    <location>
        <begin position="272"/>
        <end position="500"/>
    </location>
</feature>
<dbReference type="InterPro" id="IPR035996">
    <property type="entry name" value="4pyrrol_Methylase_sf"/>
</dbReference>
<dbReference type="Gene3D" id="3.30.950.10">
    <property type="entry name" value="Methyltransferase, Cobalt-precorrin-4 Transmethylase, Domain 2"/>
    <property type="match status" value="1"/>
</dbReference>
<dbReference type="InterPro" id="IPR003754">
    <property type="entry name" value="4pyrrol_synth_uPrphyn_synth"/>
</dbReference>
<dbReference type="CDD" id="cd06578">
    <property type="entry name" value="HemD"/>
    <property type="match status" value="1"/>
</dbReference>
<dbReference type="EMBL" id="FRDI01000010">
    <property type="protein sequence ID" value="SHN68761.1"/>
    <property type="molecule type" value="Genomic_DNA"/>
</dbReference>
<dbReference type="PROSITE" id="PS00839">
    <property type="entry name" value="SUMT_1"/>
    <property type="match status" value="1"/>
</dbReference>
<dbReference type="GO" id="GO:0004851">
    <property type="term" value="F:uroporphyrin-III C-methyltransferase activity"/>
    <property type="evidence" value="ECO:0007669"/>
    <property type="project" value="UniProtKB-EC"/>
</dbReference>
<proteinExistence type="inferred from homology"/>
<dbReference type="FunFam" id="3.40.1010.10:FF:000001">
    <property type="entry name" value="Siroheme synthase"/>
    <property type="match status" value="1"/>
</dbReference>
<dbReference type="InterPro" id="IPR014777">
    <property type="entry name" value="4pyrrole_Mease_sub1"/>
</dbReference>
<gene>
    <name evidence="12" type="ORF">SAMN02745728_01886</name>
</gene>
<protein>
    <recommendedName>
        <fullName evidence="2">uroporphyrinogen-III C-methyltransferase</fullName>
        <ecNumber evidence="2">2.1.1.107</ecNumber>
    </recommendedName>
</protein>
<evidence type="ECO:0000256" key="8">
    <source>
        <dbReference type="ARBA" id="ARBA00025705"/>
    </source>
</evidence>
<dbReference type="Pfam" id="PF02602">
    <property type="entry name" value="HEM4"/>
    <property type="match status" value="1"/>
</dbReference>
<evidence type="ECO:0000256" key="3">
    <source>
        <dbReference type="ARBA" id="ARBA00022573"/>
    </source>
</evidence>
<dbReference type="Gene3D" id="3.40.1010.10">
    <property type="entry name" value="Cobalt-precorrin-4 Transmethylase, Domain 1"/>
    <property type="match status" value="1"/>
</dbReference>
<dbReference type="PANTHER" id="PTHR45790:SF3">
    <property type="entry name" value="S-ADENOSYL-L-METHIONINE-DEPENDENT UROPORPHYRINOGEN III METHYLTRANSFERASE, CHLOROPLASTIC"/>
    <property type="match status" value="1"/>
</dbReference>
<dbReference type="Proteomes" id="UP000186469">
    <property type="component" value="Unassembled WGS sequence"/>
</dbReference>
<dbReference type="GO" id="GO:0004852">
    <property type="term" value="F:uroporphyrinogen-III synthase activity"/>
    <property type="evidence" value="ECO:0007669"/>
    <property type="project" value="InterPro"/>
</dbReference>
<dbReference type="InterPro" id="IPR036108">
    <property type="entry name" value="4pyrrol_syn_uPrphyn_synt_sf"/>
</dbReference>
<feature type="domain" description="Tetrapyrrole methylase" evidence="10">
    <location>
        <begin position="8"/>
        <end position="220"/>
    </location>
</feature>
<evidence type="ECO:0000259" key="10">
    <source>
        <dbReference type="Pfam" id="PF00590"/>
    </source>
</evidence>
<reference evidence="12 13" key="1">
    <citation type="submission" date="2016-12" db="EMBL/GenBank/DDBJ databases">
        <authorList>
            <person name="Song W.-J."/>
            <person name="Kurnit D.M."/>
        </authorList>
    </citation>
    <scope>NUCLEOTIDE SEQUENCE [LARGE SCALE GENOMIC DNA]</scope>
    <source>
        <strain evidence="12 13">DSM 11393</strain>
    </source>
</reference>
<evidence type="ECO:0000256" key="6">
    <source>
        <dbReference type="ARBA" id="ARBA00022691"/>
    </source>
</evidence>
<sequence>MQNNVIGKVYLIGAGPGDPGLLTLKAKHILENADVIVYDYLANEFFLSFAKLDAELIYVGKKGGDHTLTQDKINELIVNKAKEGKVVARLKGGDPYIFGRGGEEAEELLEAGVSFEEIPGISSTIGGPAYAGIPLTHRDYSSSVCLITGHEDANKTDSVHNWKALVDSANTLVFVMGMKNLPDISRKLIDAGMDKNMPAALVRWGTTARQRTLVSTIANIPEDAVKQGFAAPCVIIVGNVIKLREKLNWFEKRPLFGKSVVVTRAREQASGLAHSLTELGAEVIQFPTIEITRLADYSAVHNAINKLDSYDWVVFTSVNGVKHFWHELRSLGKDARAFKNARLAAIGPATADALIEKGLVPDFVPESYVAEGVVEGLTKLGMGNKKILIPRALVAREVLPEELIKAGATVEILPVYETKPGAAKKEAVLKAIENKELDCITFGSSSTVDNFFSLVSPELLKKHPEIKLASIGPITGKTLEKYGVQVAIEGKEFTIPALVEAIVAYYANSK</sequence>
<dbReference type="NCBIfam" id="TIGR01469">
    <property type="entry name" value="cobA_cysG_Cterm"/>
    <property type="match status" value="1"/>
</dbReference>
<dbReference type="FunFam" id="3.30.950.10:FF:000001">
    <property type="entry name" value="Siroheme synthase"/>
    <property type="match status" value="1"/>
</dbReference>
<dbReference type="NCBIfam" id="NF004790">
    <property type="entry name" value="PRK06136.1"/>
    <property type="match status" value="1"/>
</dbReference>
<comment type="pathway">
    <text evidence="9">Cofactor biosynthesis; adenosylcobalamin biosynthesis; precorrin-2 from uroporphyrinogen III: step 1/1.</text>
</comment>
<dbReference type="SUPFAM" id="SSF69618">
    <property type="entry name" value="HemD-like"/>
    <property type="match status" value="1"/>
</dbReference>
<name>A0A1M7TDM0_9BACT</name>
<dbReference type="OrthoDB" id="9815856at2"/>
<evidence type="ECO:0000256" key="1">
    <source>
        <dbReference type="ARBA" id="ARBA00005879"/>
    </source>
</evidence>
<keyword evidence="6" id="KW-0949">S-adenosyl-L-methionine</keyword>
<dbReference type="InterPro" id="IPR003043">
    <property type="entry name" value="Uropor_MeTrfase_CS"/>
</dbReference>
<evidence type="ECO:0000259" key="11">
    <source>
        <dbReference type="Pfam" id="PF02602"/>
    </source>
</evidence>
<dbReference type="RefSeq" id="WP_072697572.1">
    <property type="nucleotide sequence ID" value="NZ_FRDI01000010.1"/>
</dbReference>
<dbReference type="InterPro" id="IPR050161">
    <property type="entry name" value="Siro_Cobalamin_biosynth"/>
</dbReference>
<dbReference type="AlphaFoldDB" id="A0A1M7TDM0"/>
<evidence type="ECO:0000256" key="2">
    <source>
        <dbReference type="ARBA" id="ARBA00012162"/>
    </source>
</evidence>
<evidence type="ECO:0000256" key="7">
    <source>
        <dbReference type="ARBA" id="ARBA00023244"/>
    </source>
</evidence>
<evidence type="ECO:0000256" key="9">
    <source>
        <dbReference type="ARBA" id="ARBA00060548"/>
    </source>
</evidence>
<keyword evidence="13" id="KW-1185">Reference proteome</keyword>
<comment type="pathway">
    <text evidence="8">Porphyrin-containing compound metabolism; siroheme biosynthesis; precorrin-2 from uroporphyrinogen III: step 1/1.</text>
</comment>
<evidence type="ECO:0000256" key="5">
    <source>
        <dbReference type="ARBA" id="ARBA00022679"/>
    </source>
</evidence>
<dbReference type="Pfam" id="PF00590">
    <property type="entry name" value="TP_methylase"/>
    <property type="match status" value="1"/>
</dbReference>
<dbReference type="GO" id="GO:0019354">
    <property type="term" value="P:siroheme biosynthetic process"/>
    <property type="evidence" value="ECO:0007669"/>
    <property type="project" value="UniProtKB-UniPathway"/>
</dbReference>
<keyword evidence="4 12" id="KW-0489">Methyltransferase</keyword>
<dbReference type="InterPro" id="IPR014776">
    <property type="entry name" value="4pyrrole_Mease_sub2"/>
</dbReference>
<dbReference type="InterPro" id="IPR006366">
    <property type="entry name" value="CobA/CysG_C"/>
</dbReference>
<accession>A0A1M7TDM0</accession>
<dbReference type="UniPathway" id="UPA00262">
    <property type="reaction ID" value="UER00211"/>
</dbReference>
<dbReference type="Gene3D" id="3.40.50.10090">
    <property type="match status" value="2"/>
</dbReference>
<dbReference type="CDD" id="cd11642">
    <property type="entry name" value="SUMT"/>
    <property type="match status" value="1"/>
</dbReference>
<dbReference type="InterPro" id="IPR000878">
    <property type="entry name" value="4pyrrol_Mease"/>
</dbReference>
<dbReference type="SUPFAM" id="SSF53790">
    <property type="entry name" value="Tetrapyrrole methylase"/>
    <property type="match status" value="1"/>
</dbReference>
<keyword evidence="5 12" id="KW-0808">Transferase</keyword>